<protein>
    <recommendedName>
        <fullName evidence="2">AAA-ATPase-like domain-containing protein</fullName>
    </recommendedName>
</protein>
<feature type="chain" id="PRO_5040424261" description="AAA-ATPase-like domain-containing protein" evidence="1">
    <location>
        <begin position="24"/>
        <end position="652"/>
    </location>
</feature>
<evidence type="ECO:0000313" key="4">
    <source>
        <dbReference type="Proteomes" id="UP001152759"/>
    </source>
</evidence>
<keyword evidence="1" id="KW-0732">Signal</keyword>
<sequence>MFFFPLKMLRFLFYMSLICQTSTNDNALHDAFAEIYAAKAEKIIINTTDFEVVTHSSGYIDKTPLILDLLPLPSHIVIHGPRGFSKSTNLNMLKTFFEHELGENHLAKDPQKAHKLGLFRDKSIFSNGTLFWKHFARYPVVYLDLGSVKTKTFHDFTTSFIEHCVHPLMAKFSYLLNNTNIWESSALKTVSFSKSYEWKKEELMKFGVNLAELIRRHHDTKSILLIDDYDHPVISAVLDTHVSQDDTINIIEFMGAFVNAMTKHSDHIYRSVLTGTIAVTLEYDMDTSSSNVEYYSIFDAIIFYNAYGLTGDDLKVLQKQLHVPPSQMELTRSYYQGYNVFDNRFAADTGLYIRWAPVAPKTKIYNTYSVLASLKNVDLKPWWPSGEVPLIPLITADKYATDFEECMLRSCSIDVETYISRFDLLQLKKSLLTPEKPTVTSDIILAFLFQSGYFTPLERNGDERTITAPNYEVQTKMIESFYRTAYLYKRYNYTKEDEKQYVTAMDKLNSTISTFQDVVKSVRNLFRSEAPLGEKFMQAVLLYPLVNSDKFYAYRIEKHDDPFLRYDAVAERRRDNAAIVVTLRCRPQDLKRAVGQIVKAPVDKKFDLLPNRKDKIDLRLIITEDKEVYGYFNYTTFKGDSTSEMWPTLKHY</sequence>
<gene>
    <name evidence="3" type="ORF">BEMITA_LOCUS13360</name>
</gene>
<evidence type="ECO:0000259" key="2">
    <source>
        <dbReference type="Pfam" id="PF09820"/>
    </source>
</evidence>
<evidence type="ECO:0000256" key="1">
    <source>
        <dbReference type="SAM" id="SignalP"/>
    </source>
</evidence>
<dbReference type="Pfam" id="PF09820">
    <property type="entry name" value="AAA-ATPase_like"/>
    <property type="match status" value="1"/>
</dbReference>
<organism evidence="3 4">
    <name type="scientific">Bemisia tabaci</name>
    <name type="common">Sweetpotato whitefly</name>
    <name type="synonym">Aleurodes tabaci</name>
    <dbReference type="NCBI Taxonomy" id="7038"/>
    <lineage>
        <taxon>Eukaryota</taxon>
        <taxon>Metazoa</taxon>
        <taxon>Ecdysozoa</taxon>
        <taxon>Arthropoda</taxon>
        <taxon>Hexapoda</taxon>
        <taxon>Insecta</taxon>
        <taxon>Pterygota</taxon>
        <taxon>Neoptera</taxon>
        <taxon>Paraneoptera</taxon>
        <taxon>Hemiptera</taxon>
        <taxon>Sternorrhyncha</taxon>
        <taxon>Aleyrodoidea</taxon>
        <taxon>Aleyrodidae</taxon>
        <taxon>Aleyrodinae</taxon>
        <taxon>Bemisia</taxon>
    </lineage>
</organism>
<dbReference type="SUPFAM" id="SSF52540">
    <property type="entry name" value="P-loop containing nucleoside triphosphate hydrolases"/>
    <property type="match status" value="1"/>
</dbReference>
<dbReference type="PANTHER" id="PTHR34825">
    <property type="entry name" value="CONSERVED PROTEIN, WITH A WEAK D-GALACTARATE DEHYDRATASE/ALTRONATE HYDROLASE DOMAIN"/>
    <property type="match status" value="1"/>
</dbReference>
<feature type="domain" description="AAA-ATPase-like" evidence="2">
    <location>
        <begin position="47"/>
        <end position="281"/>
    </location>
</feature>
<reference evidence="3" key="1">
    <citation type="submission" date="2021-12" db="EMBL/GenBank/DDBJ databases">
        <authorList>
            <person name="King R."/>
        </authorList>
    </citation>
    <scope>NUCLEOTIDE SEQUENCE</scope>
</reference>
<dbReference type="EMBL" id="OU963870">
    <property type="protein sequence ID" value="CAH0395137.1"/>
    <property type="molecule type" value="Genomic_DNA"/>
</dbReference>
<accession>A0A9P0ANG0</accession>
<dbReference type="InterPro" id="IPR018631">
    <property type="entry name" value="AAA-ATPase-like_dom"/>
</dbReference>
<dbReference type="Proteomes" id="UP001152759">
    <property type="component" value="Chromosome 9"/>
</dbReference>
<dbReference type="InterPro" id="IPR027417">
    <property type="entry name" value="P-loop_NTPase"/>
</dbReference>
<name>A0A9P0ANG0_BEMTA</name>
<keyword evidence="4" id="KW-1185">Reference proteome</keyword>
<proteinExistence type="predicted"/>
<dbReference type="PANTHER" id="PTHR34825:SF1">
    <property type="entry name" value="AAA-ATPASE-LIKE DOMAIN-CONTAINING PROTEIN"/>
    <property type="match status" value="1"/>
</dbReference>
<feature type="signal peptide" evidence="1">
    <location>
        <begin position="1"/>
        <end position="23"/>
    </location>
</feature>
<dbReference type="AlphaFoldDB" id="A0A9P0ANG0"/>
<evidence type="ECO:0000313" key="3">
    <source>
        <dbReference type="EMBL" id="CAH0395137.1"/>
    </source>
</evidence>